<dbReference type="AlphaFoldDB" id="S3BYN6"/>
<dbReference type="VEuPathDB" id="FungiDB:F503_02497"/>
<evidence type="ECO:0000313" key="2">
    <source>
        <dbReference type="EMBL" id="EPE06369.1"/>
    </source>
</evidence>
<feature type="region of interest" description="Disordered" evidence="1">
    <location>
        <begin position="1"/>
        <end position="24"/>
    </location>
</feature>
<dbReference type="HOGENOM" id="CLU_1678451_0_0_1"/>
<evidence type="ECO:0000256" key="1">
    <source>
        <dbReference type="SAM" id="MobiDB-lite"/>
    </source>
</evidence>
<evidence type="ECO:0000313" key="3">
    <source>
        <dbReference type="Proteomes" id="UP000016923"/>
    </source>
</evidence>
<gene>
    <name evidence="2" type="ORF">F503_02497</name>
</gene>
<dbReference type="Proteomes" id="UP000016923">
    <property type="component" value="Unassembled WGS sequence"/>
</dbReference>
<feature type="compositionally biased region" description="Acidic residues" evidence="1">
    <location>
        <begin position="138"/>
        <end position="157"/>
    </location>
</feature>
<feature type="region of interest" description="Disordered" evidence="1">
    <location>
        <begin position="132"/>
        <end position="157"/>
    </location>
</feature>
<protein>
    <submittedName>
        <fullName evidence="2">Uncharacterized protein</fullName>
    </submittedName>
</protein>
<accession>S3BYN6</accession>
<keyword evidence="3" id="KW-1185">Reference proteome</keyword>
<sequence length="157" mass="17356">MVGGGSRKARSSWLSSPTLPPPPPKLLLRSGGLKKLMLSDNAEVARQAREALHNLCAKDLQVVRKYLAQNAAAIYAAKLCTTMKNKTSIRHAEDKVKIKMPTCQGIAIQSDHIVVDTMAFTHMETSAPDELYRNTVLDPDDVDYSDELDDDDDDEDE</sequence>
<name>S3BYN6_OPHP1</name>
<dbReference type="EMBL" id="KE148153">
    <property type="protein sequence ID" value="EPE06369.1"/>
    <property type="molecule type" value="Genomic_DNA"/>
</dbReference>
<organism evidence="2 3">
    <name type="scientific">Ophiostoma piceae (strain UAMH 11346)</name>
    <name type="common">Sap stain fungus</name>
    <dbReference type="NCBI Taxonomy" id="1262450"/>
    <lineage>
        <taxon>Eukaryota</taxon>
        <taxon>Fungi</taxon>
        <taxon>Dikarya</taxon>
        <taxon>Ascomycota</taxon>
        <taxon>Pezizomycotina</taxon>
        <taxon>Sordariomycetes</taxon>
        <taxon>Sordariomycetidae</taxon>
        <taxon>Ophiostomatales</taxon>
        <taxon>Ophiostomataceae</taxon>
        <taxon>Ophiostoma</taxon>
    </lineage>
</organism>
<proteinExistence type="predicted"/>
<reference evidence="2 3" key="1">
    <citation type="journal article" date="2013" name="BMC Genomics">
        <title>The genome and transcriptome of the pine saprophyte Ophiostoma piceae, and a comparison with the bark beetle-associated pine pathogen Grosmannia clavigera.</title>
        <authorList>
            <person name="Haridas S."/>
            <person name="Wang Y."/>
            <person name="Lim L."/>
            <person name="Massoumi Alamouti S."/>
            <person name="Jackman S."/>
            <person name="Docking R."/>
            <person name="Robertson G."/>
            <person name="Birol I."/>
            <person name="Bohlmann J."/>
            <person name="Breuil C."/>
        </authorList>
    </citation>
    <scope>NUCLEOTIDE SEQUENCE [LARGE SCALE GENOMIC DNA]</scope>
    <source>
        <strain evidence="2 3">UAMH 11346</strain>
    </source>
</reference>